<proteinExistence type="inferred from homology"/>
<comment type="caution">
    <text evidence="13">The sequence shown here is derived from an EMBL/GenBank/DDBJ whole genome shotgun (WGS) entry which is preliminary data.</text>
</comment>
<evidence type="ECO:0000259" key="12">
    <source>
        <dbReference type="PROSITE" id="PS51164"/>
    </source>
</evidence>
<evidence type="ECO:0000256" key="9">
    <source>
        <dbReference type="ARBA" id="ARBA00025250"/>
    </source>
</evidence>
<feature type="compositionally biased region" description="Low complexity" evidence="10">
    <location>
        <begin position="78"/>
        <end position="95"/>
    </location>
</feature>
<dbReference type="InterPro" id="IPR029058">
    <property type="entry name" value="AB_hydrolase_fold"/>
</dbReference>
<protein>
    <recommendedName>
        <fullName evidence="12">CBM1 domain-containing protein</fullName>
    </recommendedName>
</protein>
<evidence type="ECO:0000256" key="7">
    <source>
        <dbReference type="ARBA" id="ARBA00023277"/>
    </source>
</evidence>
<evidence type="ECO:0000313" key="13">
    <source>
        <dbReference type="EMBL" id="KAF0725205.1"/>
    </source>
</evidence>
<evidence type="ECO:0000256" key="6">
    <source>
        <dbReference type="ARBA" id="ARBA00022801"/>
    </source>
</evidence>
<dbReference type="AlphaFoldDB" id="A0A6G0WDB1"/>
<keyword evidence="3" id="KW-0964">Secreted</keyword>
<dbReference type="GO" id="GO:0030248">
    <property type="term" value="F:cellulose binding"/>
    <property type="evidence" value="ECO:0007669"/>
    <property type="project" value="InterPro"/>
</dbReference>
<dbReference type="Gene3D" id="3.40.50.1820">
    <property type="entry name" value="alpha/beta hydrolase"/>
    <property type="match status" value="1"/>
</dbReference>
<dbReference type="SUPFAM" id="SSF57180">
    <property type="entry name" value="Cellulose-binding domain"/>
    <property type="match status" value="1"/>
</dbReference>
<dbReference type="Pfam" id="PF00734">
    <property type="entry name" value="CBM_1"/>
    <property type="match status" value="1"/>
</dbReference>
<dbReference type="SMART" id="SM00236">
    <property type="entry name" value="fCBD"/>
    <property type="match status" value="1"/>
</dbReference>
<dbReference type="EMBL" id="VJMJ01000248">
    <property type="protein sequence ID" value="KAF0725205.1"/>
    <property type="molecule type" value="Genomic_DNA"/>
</dbReference>
<feature type="chain" id="PRO_5026297248" description="CBM1 domain-containing protein" evidence="11">
    <location>
        <begin position="22"/>
        <end position="360"/>
    </location>
</feature>
<dbReference type="InterPro" id="IPR043595">
    <property type="entry name" value="FaeB/C/D"/>
</dbReference>
<dbReference type="PANTHER" id="PTHR38050">
    <property type="match status" value="1"/>
</dbReference>
<sequence>MKIALASAIVAAASVVEFANAQTAGAWAQCGGQGFTGPTTCVQGYTCSAQNAWYSQCVPGNATPTPSSSKPPSPPSSNPTNAPTSKPSTPTSAPSSAPPSPPSTGGKKSAGCGKAAGIASGTYTIQVNGKSRQYIVRVPQNYNPNNGYKLIFALHWLNGSMQDAVAIEGGYYGLQALAKESAIFVAPNGLNKGWGNAGGEDVLLMDAILDKINSNLCVDTTQVFSTGFSYGAGMSYALACARPDKFRAVALYAGAQLSGCAGGSKPVAFWSTHGVHDSVLPIANGHSLRDHFLQVNGCQAKTAPEPANGQPHTKTVYTCKAGFPVQFYAHTGDHVADPKDPGQSTSWAPAEVWAFFSQFS</sequence>
<evidence type="ECO:0000256" key="10">
    <source>
        <dbReference type="SAM" id="MobiDB-lite"/>
    </source>
</evidence>
<feature type="signal peptide" evidence="11">
    <location>
        <begin position="1"/>
        <end position="21"/>
    </location>
</feature>
<evidence type="ECO:0000256" key="1">
    <source>
        <dbReference type="ARBA" id="ARBA00004613"/>
    </source>
</evidence>
<comment type="function">
    <text evidence="9">Involved in degradation of plant cell walls. Hydrolyzes the feruloyl-arabinose ester bond in arabinoxylans, and the feruloyl-galactose ester bond in pectin. Active against paranitrophenyl-acetate, methyl ferulate and wheat arabinoxylan.</text>
</comment>
<dbReference type="VEuPathDB" id="FungiDB:AeMF1_019990"/>
<feature type="domain" description="CBM1" evidence="12">
    <location>
        <begin position="22"/>
        <end position="58"/>
    </location>
</feature>
<evidence type="ECO:0000256" key="2">
    <source>
        <dbReference type="ARBA" id="ARBA00010278"/>
    </source>
</evidence>
<comment type="similarity">
    <text evidence="2">Belongs to the faeC family.</text>
</comment>
<dbReference type="GO" id="GO:0005576">
    <property type="term" value="C:extracellular region"/>
    <property type="evidence" value="ECO:0007669"/>
    <property type="project" value="UniProtKB-SubCell"/>
</dbReference>
<organism evidence="13 14">
    <name type="scientific">Aphanomyces euteiches</name>
    <dbReference type="NCBI Taxonomy" id="100861"/>
    <lineage>
        <taxon>Eukaryota</taxon>
        <taxon>Sar</taxon>
        <taxon>Stramenopiles</taxon>
        <taxon>Oomycota</taxon>
        <taxon>Saprolegniomycetes</taxon>
        <taxon>Saprolegniales</taxon>
        <taxon>Verrucalvaceae</taxon>
        <taxon>Aphanomyces</taxon>
    </lineage>
</organism>
<dbReference type="PANTHER" id="PTHR38050:SF1">
    <property type="entry name" value="FERULOYL ESTERASE C"/>
    <property type="match status" value="1"/>
</dbReference>
<reference evidence="13 14" key="1">
    <citation type="submission" date="2019-07" db="EMBL/GenBank/DDBJ databases">
        <title>Genomics analysis of Aphanomyces spp. identifies a new class of oomycete effector associated with host adaptation.</title>
        <authorList>
            <person name="Gaulin E."/>
        </authorList>
    </citation>
    <scope>NUCLEOTIDE SEQUENCE [LARGE SCALE GENOMIC DNA]</scope>
    <source>
        <strain evidence="13 14">ATCC 201684</strain>
    </source>
</reference>
<dbReference type="PROSITE" id="PS51164">
    <property type="entry name" value="CBM1_2"/>
    <property type="match status" value="1"/>
</dbReference>
<comment type="subcellular location">
    <subcellularLocation>
        <location evidence="1">Secreted</location>
    </subcellularLocation>
</comment>
<keyword evidence="14" id="KW-1185">Reference proteome</keyword>
<keyword evidence="4" id="KW-0858">Xylan degradation</keyword>
<keyword evidence="7" id="KW-0119">Carbohydrate metabolism</keyword>
<evidence type="ECO:0000256" key="11">
    <source>
        <dbReference type="SAM" id="SignalP"/>
    </source>
</evidence>
<name>A0A6G0WDB1_9STRA</name>
<keyword evidence="5 11" id="KW-0732">Signal</keyword>
<keyword evidence="8" id="KW-0624">Polysaccharide degradation</keyword>
<evidence type="ECO:0000256" key="8">
    <source>
        <dbReference type="ARBA" id="ARBA00023326"/>
    </source>
</evidence>
<dbReference type="GO" id="GO:0030600">
    <property type="term" value="F:feruloyl esterase activity"/>
    <property type="evidence" value="ECO:0007669"/>
    <property type="project" value="InterPro"/>
</dbReference>
<dbReference type="PROSITE" id="PS00562">
    <property type="entry name" value="CBM1_1"/>
    <property type="match status" value="1"/>
</dbReference>
<dbReference type="SUPFAM" id="SSF53474">
    <property type="entry name" value="alpha/beta-Hydrolases"/>
    <property type="match status" value="1"/>
</dbReference>
<accession>A0A6G0WDB1</accession>
<evidence type="ECO:0000256" key="3">
    <source>
        <dbReference type="ARBA" id="ARBA00022525"/>
    </source>
</evidence>
<evidence type="ECO:0000256" key="4">
    <source>
        <dbReference type="ARBA" id="ARBA00022651"/>
    </source>
</evidence>
<evidence type="ECO:0000256" key="5">
    <source>
        <dbReference type="ARBA" id="ARBA00022729"/>
    </source>
</evidence>
<dbReference type="InterPro" id="IPR000254">
    <property type="entry name" value="CBD"/>
</dbReference>
<dbReference type="Proteomes" id="UP000481153">
    <property type="component" value="Unassembled WGS sequence"/>
</dbReference>
<dbReference type="InterPro" id="IPR035971">
    <property type="entry name" value="CBD_sf"/>
</dbReference>
<gene>
    <name evidence="13" type="ORF">Ae201684_016290</name>
</gene>
<feature type="region of interest" description="Disordered" evidence="10">
    <location>
        <begin position="61"/>
        <end position="111"/>
    </location>
</feature>
<keyword evidence="6" id="KW-0378">Hydrolase</keyword>
<evidence type="ECO:0000313" key="14">
    <source>
        <dbReference type="Proteomes" id="UP000481153"/>
    </source>
</evidence>
<dbReference type="GO" id="GO:0045493">
    <property type="term" value="P:xylan catabolic process"/>
    <property type="evidence" value="ECO:0007669"/>
    <property type="project" value="UniProtKB-KW"/>
</dbReference>